<evidence type="ECO:0000256" key="1">
    <source>
        <dbReference type="SAM" id="SignalP"/>
    </source>
</evidence>
<feature type="chain" id="PRO_5038888484" description="Lipoprotein" evidence="1">
    <location>
        <begin position="23"/>
        <end position="195"/>
    </location>
</feature>
<feature type="signal peptide" evidence="1">
    <location>
        <begin position="1"/>
        <end position="22"/>
    </location>
</feature>
<evidence type="ECO:0000313" key="2">
    <source>
        <dbReference type="EMBL" id="QNN61103.1"/>
    </source>
</evidence>
<dbReference type="RefSeq" id="WP_187534224.1">
    <property type="nucleotide sequence ID" value="NZ_CBCSHU010000001.1"/>
</dbReference>
<gene>
    <name evidence="2" type="ORF">H9L01_01700</name>
</gene>
<organism evidence="2 3">
    <name type="scientific">Erysipelothrix inopinata</name>
    <dbReference type="NCBI Taxonomy" id="225084"/>
    <lineage>
        <taxon>Bacteria</taxon>
        <taxon>Bacillati</taxon>
        <taxon>Bacillota</taxon>
        <taxon>Erysipelotrichia</taxon>
        <taxon>Erysipelotrichales</taxon>
        <taxon>Erysipelotrichaceae</taxon>
        <taxon>Erysipelothrix</taxon>
    </lineage>
</organism>
<dbReference type="KEGG" id="eio:H9L01_01700"/>
<dbReference type="Proteomes" id="UP000515928">
    <property type="component" value="Chromosome"/>
</dbReference>
<dbReference type="PROSITE" id="PS51257">
    <property type="entry name" value="PROKAR_LIPOPROTEIN"/>
    <property type="match status" value="1"/>
</dbReference>
<reference evidence="2 3" key="1">
    <citation type="submission" date="2020-08" db="EMBL/GenBank/DDBJ databases">
        <title>Genome sequence of Erysipelothrix inopinata DSM 15511T.</title>
        <authorList>
            <person name="Hyun D.-W."/>
            <person name="Bae J.-W."/>
        </authorList>
    </citation>
    <scope>NUCLEOTIDE SEQUENCE [LARGE SCALE GENOMIC DNA]</scope>
    <source>
        <strain evidence="2 3">DSM 15511</strain>
    </source>
</reference>
<keyword evidence="1" id="KW-0732">Signal</keyword>
<sequence>MKNNLKRILGVFLVLVMLTACSQKEEPEETKPEEVKETYDILKFTIRDEEFGLPVPYSEMLEKGWEVNTSIDEQIEPKKYMTNYFLRNKENIIKVSFYNPTDKPIDMKDALIAEVAAENRTFGPDVAPNIVLYDTLTFDSSIDDFTKKFGEPTHSENSVFDIYEYQLSKLAKVEVKVSKDNGLIRWITLINYRSN</sequence>
<name>A0A7G9RZS8_9FIRM</name>
<keyword evidence="3" id="KW-1185">Reference proteome</keyword>
<dbReference type="EMBL" id="CP060715">
    <property type="protein sequence ID" value="QNN61103.1"/>
    <property type="molecule type" value="Genomic_DNA"/>
</dbReference>
<evidence type="ECO:0000313" key="3">
    <source>
        <dbReference type="Proteomes" id="UP000515928"/>
    </source>
</evidence>
<evidence type="ECO:0008006" key="4">
    <source>
        <dbReference type="Google" id="ProtNLM"/>
    </source>
</evidence>
<proteinExistence type="predicted"/>
<accession>A0A7G9RZS8</accession>
<protein>
    <recommendedName>
        <fullName evidence="4">Lipoprotein</fullName>
    </recommendedName>
</protein>
<dbReference type="AlphaFoldDB" id="A0A7G9RZS8"/>